<name>A0A7W7P372_PSENT</name>
<gene>
    <name evidence="1" type="ORF">HNP46_005266</name>
</gene>
<reference evidence="1 2" key="1">
    <citation type="submission" date="2020-08" db="EMBL/GenBank/DDBJ databases">
        <title>Functional genomics of gut bacteria from endangered species of beetles.</title>
        <authorList>
            <person name="Carlos-Shanley C."/>
        </authorList>
    </citation>
    <scope>NUCLEOTIDE SEQUENCE [LARGE SCALE GENOMIC DNA]</scope>
    <source>
        <strain evidence="1 2">S00179</strain>
    </source>
</reference>
<evidence type="ECO:0000313" key="2">
    <source>
        <dbReference type="Proteomes" id="UP000566995"/>
    </source>
</evidence>
<evidence type="ECO:0008006" key="3">
    <source>
        <dbReference type="Google" id="ProtNLM"/>
    </source>
</evidence>
<dbReference type="EMBL" id="JACHLI010000027">
    <property type="protein sequence ID" value="MBB4866361.1"/>
    <property type="molecule type" value="Genomic_DNA"/>
</dbReference>
<organism evidence="1 2">
    <name type="scientific">Pseudomonas nitroreducens</name>
    <dbReference type="NCBI Taxonomy" id="46680"/>
    <lineage>
        <taxon>Bacteria</taxon>
        <taxon>Pseudomonadati</taxon>
        <taxon>Pseudomonadota</taxon>
        <taxon>Gammaproteobacteria</taxon>
        <taxon>Pseudomonadales</taxon>
        <taxon>Pseudomonadaceae</taxon>
        <taxon>Pseudomonas</taxon>
    </lineage>
</organism>
<dbReference type="AlphaFoldDB" id="A0A7W7P372"/>
<proteinExistence type="predicted"/>
<comment type="caution">
    <text evidence="1">The sequence shown here is derived from an EMBL/GenBank/DDBJ whole genome shotgun (WGS) entry which is preliminary data.</text>
</comment>
<sequence length="39" mass="4356">GMRDAGRSPKVALVACMRVLIVRLNAMVRDGKQWRTENG</sequence>
<accession>A0A7W7P372</accession>
<dbReference type="Proteomes" id="UP000566995">
    <property type="component" value="Unassembled WGS sequence"/>
</dbReference>
<protein>
    <recommendedName>
        <fullName evidence="3">IS110 family transposase</fullName>
    </recommendedName>
</protein>
<feature type="non-terminal residue" evidence="1">
    <location>
        <position position="1"/>
    </location>
</feature>
<evidence type="ECO:0000313" key="1">
    <source>
        <dbReference type="EMBL" id="MBB4866361.1"/>
    </source>
</evidence>